<keyword evidence="11 19" id="KW-0106">Calcium</keyword>
<comment type="cofactor">
    <cofactor evidence="19 22">
        <name>heme b</name>
        <dbReference type="ChEBI" id="CHEBI:60344"/>
    </cofactor>
    <text evidence="19 22">Binds 1 heme b (iron(II)-protoporphyrin IX) group per subunit.</text>
</comment>
<feature type="binding site" evidence="19">
    <location>
        <position position="90"/>
    </location>
    <ligand>
        <name>Ca(2+)</name>
        <dbReference type="ChEBI" id="CHEBI:29108"/>
        <label>1</label>
    </ligand>
</feature>
<feature type="binding site" evidence="19">
    <location>
        <position position="74"/>
    </location>
    <ligand>
        <name>Ca(2+)</name>
        <dbReference type="ChEBI" id="CHEBI:29108"/>
        <label>1</label>
    </ligand>
</feature>
<dbReference type="SUPFAM" id="SSF48113">
    <property type="entry name" value="Heme-dependent peroxidases"/>
    <property type="match status" value="1"/>
</dbReference>
<dbReference type="GO" id="GO:0140825">
    <property type="term" value="F:lactoperoxidase activity"/>
    <property type="evidence" value="ECO:0007669"/>
    <property type="project" value="UniProtKB-EC"/>
</dbReference>
<evidence type="ECO:0000256" key="14">
    <source>
        <dbReference type="ARBA" id="ARBA00023157"/>
    </source>
</evidence>
<dbReference type="Proteomes" id="UP000634136">
    <property type="component" value="Unassembled WGS sequence"/>
</dbReference>
<keyword evidence="6 22" id="KW-0964">Secreted</keyword>
<gene>
    <name evidence="24" type="ORF">G2W53_005652</name>
</gene>
<keyword evidence="14 21" id="KW-1015">Disulfide bond</keyword>
<evidence type="ECO:0000256" key="5">
    <source>
        <dbReference type="ARBA" id="ARBA00012313"/>
    </source>
</evidence>
<feature type="binding site" evidence="19">
    <location>
        <position position="72"/>
    </location>
    <ligand>
        <name>Ca(2+)</name>
        <dbReference type="ChEBI" id="CHEBI:29108"/>
        <label>1</label>
    </ligand>
</feature>
<dbReference type="GO" id="GO:0042744">
    <property type="term" value="P:hydrogen peroxide catabolic process"/>
    <property type="evidence" value="ECO:0007669"/>
    <property type="project" value="UniProtKB-KW"/>
</dbReference>
<evidence type="ECO:0000259" key="23">
    <source>
        <dbReference type="PROSITE" id="PS50873"/>
    </source>
</evidence>
<feature type="binding site" evidence="19">
    <location>
        <position position="76"/>
    </location>
    <ligand>
        <name>Ca(2+)</name>
        <dbReference type="ChEBI" id="CHEBI:29108"/>
        <label>1</label>
    </ligand>
</feature>
<evidence type="ECO:0000256" key="1">
    <source>
        <dbReference type="ARBA" id="ARBA00000189"/>
    </source>
</evidence>
<dbReference type="InterPro" id="IPR010255">
    <property type="entry name" value="Haem_peroxidase_sf"/>
</dbReference>
<evidence type="ECO:0000256" key="22">
    <source>
        <dbReference type="RuleBase" id="RU362060"/>
    </source>
</evidence>
<feature type="binding site" evidence="19">
    <location>
        <position position="255"/>
    </location>
    <ligand>
        <name>Ca(2+)</name>
        <dbReference type="ChEBI" id="CHEBI:29108"/>
        <label>2</label>
    </ligand>
</feature>
<dbReference type="GO" id="GO:0005576">
    <property type="term" value="C:extracellular region"/>
    <property type="evidence" value="ECO:0007669"/>
    <property type="project" value="UniProtKB-SubCell"/>
</dbReference>
<dbReference type="FunFam" id="1.10.420.10:FF:000008">
    <property type="entry name" value="Peroxidase"/>
    <property type="match status" value="1"/>
</dbReference>
<sequence length="327" mass="36432">MTIMRSFFHIAFFVSFVILAAGVCNGGKLEFQHKKKCNQAQKIVRRIIWSKVEKDPTLPARLLRLHYHDCFVRGCDASILLDSNGGNATEKEARPNRSVTGYEIIDEVKAKLEQKCPGIVSCADIVALAARDAVSYQFGRSMWPVYMGRKDGKVSLASEADRDLPSAASNFTTLLQLFQRSGLNLIDLVTLSGAHTIGIAHCIVIQRRLYNFTGKGDTDPTLDPAYAEMLKQKCKLPPNLNDTVKMDPNTPLSFDNGYYVALNKNQGLFQSDAALLTNRVSRMFATEFEKSQDAFFERFAHSMVKMGDITGDDGDDGEIRKNCRAIN</sequence>
<evidence type="ECO:0000256" key="11">
    <source>
        <dbReference type="ARBA" id="ARBA00022837"/>
    </source>
</evidence>
<dbReference type="GO" id="GO:0020037">
    <property type="term" value="F:heme binding"/>
    <property type="evidence" value="ECO:0007669"/>
    <property type="project" value="UniProtKB-UniRule"/>
</dbReference>
<evidence type="ECO:0000256" key="16">
    <source>
        <dbReference type="ARBA" id="ARBA00023324"/>
    </source>
</evidence>
<feature type="signal peptide" evidence="22">
    <location>
        <begin position="1"/>
        <end position="22"/>
    </location>
</feature>
<dbReference type="InterPro" id="IPR033905">
    <property type="entry name" value="Secretory_peroxidase"/>
</dbReference>
<dbReference type="PROSITE" id="PS50873">
    <property type="entry name" value="PEROXIDASE_4"/>
    <property type="match status" value="1"/>
</dbReference>
<dbReference type="PRINTS" id="PR00461">
    <property type="entry name" value="PLPEROXIDASE"/>
</dbReference>
<dbReference type="PROSITE" id="PS00435">
    <property type="entry name" value="PEROXIDASE_1"/>
    <property type="match status" value="1"/>
</dbReference>
<dbReference type="CDD" id="cd00693">
    <property type="entry name" value="secretory_peroxidase"/>
    <property type="match status" value="1"/>
</dbReference>
<dbReference type="EMBL" id="JAAIUW010000003">
    <property type="protein sequence ID" value="KAF7837170.1"/>
    <property type="molecule type" value="Genomic_DNA"/>
</dbReference>
<dbReference type="Pfam" id="PF00141">
    <property type="entry name" value="peroxidase"/>
    <property type="match status" value="1"/>
</dbReference>
<feature type="disulfide bond" evidence="21">
    <location>
        <begin position="122"/>
        <end position="323"/>
    </location>
</feature>
<feature type="binding site" evidence="19">
    <location>
        <position position="247"/>
    </location>
    <ligand>
        <name>Ca(2+)</name>
        <dbReference type="ChEBI" id="CHEBI:29108"/>
        <label>2</label>
    </ligand>
</feature>
<evidence type="ECO:0000313" key="25">
    <source>
        <dbReference type="Proteomes" id="UP000634136"/>
    </source>
</evidence>
<dbReference type="FunFam" id="1.10.520.10:FF:000006">
    <property type="entry name" value="Peroxidase"/>
    <property type="match status" value="1"/>
</dbReference>
<reference evidence="24" key="1">
    <citation type="submission" date="2020-09" db="EMBL/GenBank/DDBJ databases">
        <title>Genome-Enabled Discovery of Anthraquinone Biosynthesis in Senna tora.</title>
        <authorList>
            <person name="Kang S.-H."/>
            <person name="Pandey R.P."/>
            <person name="Lee C.-M."/>
            <person name="Sim J.-S."/>
            <person name="Jeong J.-T."/>
            <person name="Choi B.-S."/>
            <person name="Jung M."/>
            <person name="Ginzburg D."/>
            <person name="Zhao K."/>
            <person name="Won S.Y."/>
            <person name="Oh T.-J."/>
            <person name="Yu Y."/>
            <person name="Kim N.-H."/>
            <person name="Lee O.R."/>
            <person name="Lee T.-H."/>
            <person name="Bashyal P."/>
            <person name="Kim T.-S."/>
            <person name="Lee W.-H."/>
            <person name="Kawkins C."/>
            <person name="Kim C.-K."/>
            <person name="Kim J.S."/>
            <person name="Ahn B.O."/>
            <person name="Rhee S.Y."/>
            <person name="Sohng J.K."/>
        </authorList>
    </citation>
    <scope>NUCLEOTIDE SEQUENCE</scope>
    <source>
        <tissue evidence="24">Leaf</tissue>
    </source>
</reference>
<feature type="disulfide bond" evidence="21">
    <location>
        <begin position="202"/>
        <end position="234"/>
    </location>
</feature>
<evidence type="ECO:0000256" key="9">
    <source>
        <dbReference type="ARBA" id="ARBA00022723"/>
    </source>
</evidence>
<comment type="similarity">
    <text evidence="22">Belongs to the peroxidase family. Classical plant (class III) peroxidase subfamily.</text>
</comment>
<dbReference type="GO" id="GO:0046872">
    <property type="term" value="F:metal ion binding"/>
    <property type="evidence" value="ECO:0007669"/>
    <property type="project" value="UniProtKB-UniRule"/>
</dbReference>
<feature type="domain" description="Plant heme peroxidase family profile" evidence="23">
    <location>
        <begin position="26"/>
        <end position="327"/>
    </location>
</feature>
<keyword evidence="12 22" id="KW-0560">Oxidoreductase</keyword>
<evidence type="ECO:0000256" key="15">
    <source>
        <dbReference type="ARBA" id="ARBA00023180"/>
    </source>
</evidence>
<evidence type="ECO:0000256" key="17">
    <source>
        <dbReference type="PIRSR" id="PIRSR600823-1"/>
    </source>
</evidence>
<dbReference type="PANTHER" id="PTHR31235">
    <property type="entry name" value="PEROXIDASE 25-RELATED"/>
    <property type="match status" value="1"/>
</dbReference>
<feature type="binding site" evidence="18">
    <location>
        <position position="165"/>
    </location>
    <ligand>
        <name>substrate</name>
    </ligand>
</feature>
<evidence type="ECO:0000256" key="10">
    <source>
        <dbReference type="ARBA" id="ARBA00022729"/>
    </source>
</evidence>
<comment type="similarity">
    <text evidence="4">Belongs to the peroxidase family. Ascorbate peroxidase subfamily.</text>
</comment>
<comment type="caution">
    <text evidence="24">The sequence shown here is derived from an EMBL/GenBank/DDBJ whole genome shotgun (WGS) entry which is preliminary data.</text>
</comment>
<proteinExistence type="inferred from homology"/>
<dbReference type="GO" id="GO:0006979">
    <property type="term" value="P:response to oxidative stress"/>
    <property type="evidence" value="ECO:0007669"/>
    <property type="project" value="UniProtKB-UniRule"/>
</dbReference>
<dbReference type="AlphaFoldDB" id="A0A834X2J5"/>
<dbReference type="OrthoDB" id="2113341at2759"/>
<feature type="binding site" evidence="19">
    <location>
        <position position="69"/>
    </location>
    <ligand>
        <name>Ca(2+)</name>
        <dbReference type="ChEBI" id="CHEBI:29108"/>
        <label>1</label>
    </ligand>
</feature>
<evidence type="ECO:0000256" key="8">
    <source>
        <dbReference type="ARBA" id="ARBA00022617"/>
    </source>
</evidence>
<evidence type="ECO:0000256" key="18">
    <source>
        <dbReference type="PIRSR" id="PIRSR600823-2"/>
    </source>
</evidence>
<feature type="chain" id="PRO_5033093561" description="Peroxidase" evidence="22">
    <location>
        <begin position="23"/>
        <end position="327"/>
    </location>
</feature>
<evidence type="ECO:0000256" key="2">
    <source>
        <dbReference type="ARBA" id="ARBA00002322"/>
    </source>
</evidence>
<dbReference type="Gene3D" id="1.10.420.10">
    <property type="entry name" value="Peroxidase, domain 2"/>
    <property type="match status" value="1"/>
</dbReference>
<comment type="catalytic activity">
    <reaction evidence="1 22">
        <text>2 a phenolic donor + H2O2 = 2 a phenolic radical donor + 2 H2O</text>
        <dbReference type="Rhea" id="RHEA:56136"/>
        <dbReference type="ChEBI" id="CHEBI:15377"/>
        <dbReference type="ChEBI" id="CHEBI:16240"/>
        <dbReference type="ChEBI" id="CHEBI:139520"/>
        <dbReference type="ChEBI" id="CHEBI:139521"/>
        <dbReference type="EC" id="1.11.1.7"/>
    </reaction>
</comment>
<evidence type="ECO:0000256" key="21">
    <source>
        <dbReference type="PIRSR" id="PIRSR600823-5"/>
    </source>
</evidence>
<evidence type="ECO:0000256" key="19">
    <source>
        <dbReference type="PIRSR" id="PIRSR600823-3"/>
    </source>
</evidence>
<name>A0A834X2J5_9FABA</name>
<comment type="function">
    <text evidence="2">Removal of H(2)O(2), oxidation of toxic reductants, biosynthesis and degradation of lignin, suberization, auxin catabolism, response to environmental stresses such as wounding, pathogen attack and oxidative stress. These functions might be dependent on each isozyme/isoform in each plant tissue.</text>
</comment>
<keyword evidence="15" id="KW-0325">Glycoprotein</keyword>
<comment type="cofactor">
    <cofactor evidence="19 22">
        <name>Ca(2+)</name>
        <dbReference type="ChEBI" id="CHEBI:29108"/>
    </cofactor>
    <text evidence="19 22">Binds 2 calcium ions per subunit.</text>
</comment>
<dbReference type="InterPro" id="IPR000823">
    <property type="entry name" value="Peroxidase_pln"/>
</dbReference>
<feature type="site" description="Transition state stabilizer" evidence="20">
    <location>
        <position position="64"/>
    </location>
</feature>
<keyword evidence="9 19" id="KW-0479">Metal-binding</keyword>
<evidence type="ECO:0000313" key="24">
    <source>
        <dbReference type="EMBL" id="KAF7837170.1"/>
    </source>
</evidence>
<feature type="active site" description="Proton acceptor" evidence="17">
    <location>
        <position position="68"/>
    </location>
</feature>
<evidence type="ECO:0000256" key="20">
    <source>
        <dbReference type="PIRSR" id="PIRSR600823-4"/>
    </source>
</evidence>
<feature type="binding site" evidence="19">
    <location>
        <position position="196"/>
    </location>
    <ligand>
        <name>Ca(2+)</name>
        <dbReference type="ChEBI" id="CHEBI:29108"/>
        <label>2</label>
    </ligand>
</feature>
<evidence type="ECO:0000256" key="6">
    <source>
        <dbReference type="ARBA" id="ARBA00022525"/>
    </source>
</evidence>
<evidence type="ECO:0000256" key="4">
    <source>
        <dbReference type="ARBA" id="ARBA00006873"/>
    </source>
</evidence>
<feature type="binding site" evidence="19">
    <location>
        <position position="78"/>
    </location>
    <ligand>
        <name>Ca(2+)</name>
        <dbReference type="ChEBI" id="CHEBI:29108"/>
        <label>1</label>
    </ligand>
</feature>
<evidence type="ECO:0000256" key="13">
    <source>
        <dbReference type="ARBA" id="ARBA00023004"/>
    </source>
</evidence>
<evidence type="ECO:0000256" key="12">
    <source>
        <dbReference type="ARBA" id="ARBA00023002"/>
    </source>
</evidence>
<dbReference type="InterPro" id="IPR002016">
    <property type="entry name" value="Haem_peroxidase"/>
</dbReference>
<evidence type="ECO:0000256" key="3">
    <source>
        <dbReference type="ARBA" id="ARBA00004613"/>
    </source>
</evidence>
<keyword evidence="16 22" id="KW-0376">Hydrogen peroxide</keyword>
<keyword evidence="25" id="KW-1185">Reference proteome</keyword>
<dbReference type="Gene3D" id="1.10.520.10">
    <property type="match status" value="1"/>
</dbReference>
<dbReference type="PRINTS" id="PR00458">
    <property type="entry name" value="PEROXIDASE"/>
</dbReference>
<accession>A0A834X2J5</accession>
<keyword evidence="8 22" id="KW-0349">Heme</keyword>
<feature type="disulfide bond" evidence="21">
    <location>
        <begin position="37"/>
        <end position="116"/>
    </location>
</feature>
<feature type="disulfide bond" evidence="21">
    <location>
        <begin position="70"/>
        <end position="75"/>
    </location>
</feature>
<dbReference type="EC" id="1.11.1.7" evidence="5 22"/>
<comment type="subcellular location">
    <subcellularLocation>
        <location evidence="3 22">Secreted</location>
    </subcellularLocation>
</comment>
<keyword evidence="7 22" id="KW-0575">Peroxidase</keyword>
<organism evidence="24 25">
    <name type="scientific">Senna tora</name>
    <dbReference type="NCBI Taxonomy" id="362788"/>
    <lineage>
        <taxon>Eukaryota</taxon>
        <taxon>Viridiplantae</taxon>
        <taxon>Streptophyta</taxon>
        <taxon>Embryophyta</taxon>
        <taxon>Tracheophyta</taxon>
        <taxon>Spermatophyta</taxon>
        <taxon>Magnoliopsida</taxon>
        <taxon>eudicotyledons</taxon>
        <taxon>Gunneridae</taxon>
        <taxon>Pentapetalae</taxon>
        <taxon>rosids</taxon>
        <taxon>fabids</taxon>
        <taxon>Fabales</taxon>
        <taxon>Fabaceae</taxon>
        <taxon>Caesalpinioideae</taxon>
        <taxon>Cassia clade</taxon>
        <taxon>Senna</taxon>
    </lineage>
</organism>
<keyword evidence="10 22" id="KW-0732">Signal</keyword>
<protein>
    <recommendedName>
        <fullName evidence="5 22">Peroxidase</fullName>
        <ecNumber evidence="5 22">1.11.1.7</ecNumber>
    </recommendedName>
</protein>
<feature type="binding site" evidence="19">
    <location>
        <position position="250"/>
    </location>
    <ligand>
        <name>Ca(2+)</name>
        <dbReference type="ChEBI" id="CHEBI:29108"/>
        <label>2</label>
    </ligand>
</feature>
<feature type="binding site" description="axial binding residue" evidence="19">
    <location>
        <position position="195"/>
    </location>
    <ligand>
        <name>heme b</name>
        <dbReference type="ChEBI" id="CHEBI:60344"/>
    </ligand>
    <ligandPart>
        <name>Fe</name>
        <dbReference type="ChEBI" id="CHEBI:18248"/>
    </ligandPart>
</feature>
<dbReference type="InterPro" id="IPR019793">
    <property type="entry name" value="Peroxidases_heam-ligand_BS"/>
</dbReference>
<keyword evidence="13 19" id="KW-0408">Iron</keyword>
<evidence type="ECO:0000256" key="7">
    <source>
        <dbReference type="ARBA" id="ARBA00022559"/>
    </source>
</evidence>